<reference evidence="3" key="1">
    <citation type="submission" date="2016-11" db="EMBL/GenBank/DDBJ databases">
        <authorList>
            <person name="Varghese N."/>
            <person name="Submissions S."/>
        </authorList>
    </citation>
    <scope>NUCLEOTIDE SEQUENCE [LARGE SCALE GENOMIC DNA]</scope>
    <source>
        <strain evidence="3">DSM 17737</strain>
    </source>
</reference>
<dbReference type="InterPro" id="IPR050678">
    <property type="entry name" value="DNA_Partitioning_ATPase"/>
</dbReference>
<sequence length="208" mass="23017">MITVIGNMKGGTGKSTLTFNLAVWLAHKGCELALFDLDPQKTFTDAIEVREEEGYTPALPAALHADTLESPLQADEVLMDVSMSDQDALDQALLMADRVVVPVAPSQADVWSTQRFIRRIKKLRGDNLPPILGVINRADTHPFVPETRETQEALDLLPHIERVPVVLHNRAAFRRAFSEGLAAFELEPNGKAALELKRLARQLYAQEA</sequence>
<keyword evidence="3" id="KW-1185">Reference proteome</keyword>
<evidence type="ECO:0000313" key="2">
    <source>
        <dbReference type="EMBL" id="SIN68235.1"/>
    </source>
</evidence>
<accession>A0A1N6DBR4</accession>
<dbReference type="Proteomes" id="UP000198461">
    <property type="component" value="Unassembled WGS sequence"/>
</dbReference>
<gene>
    <name evidence="2" type="ORF">SAMN05443662_0020</name>
</gene>
<dbReference type="PIRSF" id="PIRSF009320">
    <property type="entry name" value="Nuc_binding_HP_1000"/>
    <property type="match status" value="1"/>
</dbReference>
<dbReference type="Gene3D" id="3.40.50.300">
    <property type="entry name" value="P-loop containing nucleotide triphosphate hydrolases"/>
    <property type="match status" value="1"/>
</dbReference>
<dbReference type="CDD" id="cd02042">
    <property type="entry name" value="ParAB_family"/>
    <property type="match status" value="1"/>
</dbReference>
<organism evidence="2 3">
    <name type="scientific">Sulfurivirga caldicuralii</name>
    <dbReference type="NCBI Taxonomy" id="364032"/>
    <lineage>
        <taxon>Bacteria</taxon>
        <taxon>Pseudomonadati</taxon>
        <taxon>Pseudomonadota</taxon>
        <taxon>Gammaproteobacteria</taxon>
        <taxon>Thiotrichales</taxon>
        <taxon>Piscirickettsiaceae</taxon>
        <taxon>Sulfurivirga</taxon>
    </lineage>
</organism>
<protein>
    <submittedName>
        <fullName evidence="2">Plasmid segregation oscillating ATPase ParF</fullName>
    </submittedName>
</protein>
<dbReference type="PANTHER" id="PTHR13696">
    <property type="entry name" value="P-LOOP CONTAINING NUCLEOSIDE TRIPHOSPHATE HYDROLASE"/>
    <property type="match status" value="1"/>
</dbReference>
<dbReference type="Pfam" id="PF01656">
    <property type="entry name" value="CbiA"/>
    <property type="match status" value="1"/>
</dbReference>
<evidence type="ECO:0000259" key="1">
    <source>
        <dbReference type="Pfam" id="PF01656"/>
    </source>
</evidence>
<dbReference type="RefSeq" id="WP_074200375.1">
    <property type="nucleotide sequence ID" value="NZ_FSRE01000001.1"/>
</dbReference>
<dbReference type="SUPFAM" id="SSF52540">
    <property type="entry name" value="P-loop containing nucleoside triphosphate hydrolases"/>
    <property type="match status" value="1"/>
</dbReference>
<dbReference type="InterPro" id="IPR027417">
    <property type="entry name" value="P-loop_NTPase"/>
</dbReference>
<dbReference type="PANTHER" id="PTHR13696:SF96">
    <property type="entry name" value="COBQ_COBB_MIND_PARA NUCLEOTIDE BINDING DOMAIN-CONTAINING PROTEIN"/>
    <property type="match status" value="1"/>
</dbReference>
<dbReference type="STRING" id="364032.SAMN05443662_0020"/>
<name>A0A1N6DBR4_9GAMM</name>
<evidence type="ECO:0000313" key="3">
    <source>
        <dbReference type="Proteomes" id="UP000198461"/>
    </source>
</evidence>
<dbReference type="AlphaFoldDB" id="A0A1N6DBR4"/>
<dbReference type="OrthoDB" id="69313at2"/>
<dbReference type="EMBL" id="FSRE01000001">
    <property type="protein sequence ID" value="SIN68235.1"/>
    <property type="molecule type" value="Genomic_DNA"/>
</dbReference>
<dbReference type="InterPro" id="IPR002586">
    <property type="entry name" value="CobQ/CobB/MinD/ParA_Nub-bd_dom"/>
</dbReference>
<feature type="domain" description="CobQ/CobB/MinD/ParA nucleotide binding" evidence="1">
    <location>
        <begin position="4"/>
        <end position="149"/>
    </location>
</feature>
<proteinExistence type="predicted"/>